<dbReference type="InterPro" id="IPR052051">
    <property type="entry name" value="TCR_complex_component"/>
</dbReference>
<feature type="chain" id="PRO_5042508441" evidence="8">
    <location>
        <begin position="18"/>
        <end position="251"/>
    </location>
</feature>
<dbReference type="Pfam" id="PF07686">
    <property type="entry name" value="V-set"/>
    <property type="match status" value="1"/>
</dbReference>
<dbReference type="InterPro" id="IPR007110">
    <property type="entry name" value="Ig-like_dom"/>
</dbReference>
<reference evidence="11" key="1">
    <citation type="submission" date="2025-08" db="UniProtKB">
        <authorList>
            <consortium name="RefSeq"/>
        </authorList>
    </citation>
    <scope>IDENTIFICATION</scope>
    <source>
        <tissue evidence="11">Brain</tissue>
    </source>
</reference>
<keyword evidence="3 8" id="KW-0732">Signal</keyword>
<dbReference type="AlphaFoldDB" id="A0AAJ7VFE5"/>
<keyword evidence="2" id="KW-1003">Cell membrane</keyword>
<dbReference type="GO" id="GO:0005886">
    <property type="term" value="C:plasma membrane"/>
    <property type="evidence" value="ECO:0007669"/>
    <property type="project" value="UniProtKB-SubCell"/>
</dbReference>
<accession>A0AAJ7VFE5</accession>
<dbReference type="PROSITE" id="PS50835">
    <property type="entry name" value="IG_LIKE"/>
    <property type="match status" value="1"/>
</dbReference>
<sequence>MDVLQIFLFILLGAVSCSHDWISGSVSVMTVSPGDNITLYCDYKTSSGVYIVWYRNCSHENQPRLVLELKLKPDTWKSSIDVLNPFPRFHFVRNQSSESYDMQIINITDSDEGLYYCGTMELKVESKEVITTQYVYQYSNTTTRIIFNSSEFHHHETQQDCGVCWTLLFSLCPAICVLSSLLSSLLVYHRCQKTAKELKANKERPDNRGQTREDKNEDVCYAALEVHQTSQTPKRTKTQSSATYSAINSCM</sequence>
<evidence type="ECO:0000256" key="5">
    <source>
        <dbReference type="ARBA" id="ARBA00023136"/>
    </source>
</evidence>
<dbReference type="Pfam" id="PF15330">
    <property type="entry name" value="SIT"/>
    <property type="match status" value="1"/>
</dbReference>
<dbReference type="InterPro" id="IPR036179">
    <property type="entry name" value="Ig-like_dom_sf"/>
</dbReference>
<proteinExistence type="predicted"/>
<dbReference type="GeneID" id="108896452"/>
<protein>
    <submittedName>
        <fullName evidence="11">Uncharacterized protein LOC108896452</fullName>
    </submittedName>
</protein>
<keyword evidence="5" id="KW-0472">Membrane</keyword>
<evidence type="ECO:0000313" key="11">
    <source>
        <dbReference type="RefSeq" id="XP_018551115.1"/>
    </source>
</evidence>
<dbReference type="GO" id="GO:0002376">
    <property type="term" value="P:immune system process"/>
    <property type="evidence" value="ECO:0007669"/>
    <property type="project" value="UniProtKB-KW"/>
</dbReference>
<evidence type="ECO:0000259" key="9">
    <source>
        <dbReference type="PROSITE" id="PS50835"/>
    </source>
</evidence>
<feature type="signal peptide" evidence="8">
    <location>
        <begin position="1"/>
        <end position="17"/>
    </location>
</feature>
<evidence type="ECO:0000256" key="1">
    <source>
        <dbReference type="ARBA" id="ARBA00004236"/>
    </source>
</evidence>
<dbReference type="KEGG" id="lcf:108896452"/>
<dbReference type="SMART" id="SM00409">
    <property type="entry name" value="IG"/>
    <property type="match status" value="1"/>
</dbReference>
<dbReference type="PANTHER" id="PTHR19433">
    <property type="entry name" value="T-CELL RECEPTOR ALPHA CHAIN V REGION-RELATED"/>
    <property type="match status" value="1"/>
</dbReference>
<dbReference type="RefSeq" id="XP_018551115.1">
    <property type="nucleotide sequence ID" value="XM_018695599.2"/>
</dbReference>
<name>A0AAJ7VFE5_LATCA</name>
<comment type="subcellular location">
    <subcellularLocation>
        <location evidence="1">Cell membrane</location>
    </subcellularLocation>
</comment>
<dbReference type="Gene3D" id="2.60.40.10">
    <property type="entry name" value="Immunoglobulins"/>
    <property type="match status" value="1"/>
</dbReference>
<evidence type="ECO:0000256" key="6">
    <source>
        <dbReference type="ARBA" id="ARBA00023157"/>
    </source>
</evidence>
<keyword evidence="6" id="KW-1015">Disulfide bond</keyword>
<feature type="domain" description="Ig-like" evidence="9">
    <location>
        <begin position="24"/>
        <end position="117"/>
    </location>
</feature>
<dbReference type="CDD" id="cd00099">
    <property type="entry name" value="IgV"/>
    <property type="match status" value="1"/>
</dbReference>
<dbReference type="InterPro" id="IPR013106">
    <property type="entry name" value="Ig_V-set"/>
</dbReference>
<dbReference type="InterPro" id="IPR003599">
    <property type="entry name" value="Ig_sub"/>
</dbReference>
<dbReference type="PANTHER" id="PTHR19433:SF111">
    <property type="entry name" value="T CELL RECEPTOR ALPHA VARIABLE 4"/>
    <property type="match status" value="1"/>
</dbReference>
<dbReference type="SUPFAM" id="SSF48726">
    <property type="entry name" value="Immunoglobulin"/>
    <property type="match status" value="1"/>
</dbReference>
<organism evidence="10 11">
    <name type="scientific">Lates calcarifer</name>
    <name type="common">Barramundi</name>
    <name type="synonym">Holocentrus calcarifer</name>
    <dbReference type="NCBI Taxonomy" id="8187"/>
    <lineage>
        <taxon>Eukaryota</taxon>
        <taxon>Metazoa</taxon>
        <taxon>Chordata</taxon>
        <taxon>Craniata</taxon>
        <taxon>Vertebrata</taxon>
        <taxon>Euteleostomi</taxon>
        <taxon>Actinopterygii</taxon>
        <taxon>Neopterygii</taxon>
        <taxon>Teleostei</taxon>
        <taxon>Neoteleostei</taxon>
        <taxon>Acanthomorphata</taxon>
        <taxon>Carangaria</taxon>
        <taxon>Carangaria incertae sedis</taxon>
        <taxon>Centropomidae</taxon>
        <taxon>Lates</taxon>
    </lineage>
</organism>
<keyword evidence="4" id="KW-0391">Immunity</keyword>
<evidence type="ECO:0000256" key="4">
    <source>
        <dbReference type="ARBA" id="ARBA00022859"/>
    </source>
</evidence>
<gene>
    <name evidence="11" type="primary">LOC108896452</name>
</gene>
<evidence type="ECO:0000256" key="8">
    <source>
        <dbReference type="SAM" id="SignalP"/>
    </source>
</evidence>
<evidence type="ECO:0000313" key="10">
    <source>
        <dbReference type="Proteomes" id="UP000694890"/>
    </source>
</evidence>
<evidence type="ECO:0000256" key="7">
    <source>
        <dbReference type="ARBA" id="ARBA00023180"/>
    </source>
</evidence>
<evidence type="ECO:0000256" key="2">
    <source>
        <dbReference type="ARBA" id="ARBA00022475"/>
    </source>
</evidence>
<evidence type="ECO:0000256" key="3">
    <source>
        <dbReference type="ARBA" id="ARBA00022729"/>
    </source>
</evidence>
<dbReference type="InterPro" id="IPR013783">
    <property type="entry name" value="Ig-like_fold"/>
</dbReference>
<dbReference type="GO" id="GO:0009617">
    <property type="term" value="P:response to bacterium"/>
    <property type="evidence" value="ECO:0007669"/>
    <property type="project" value="TreeGrafter"/>
</dbReference>
<keyword evidence="7" id="KW-0325">Glycoprotein</keyword>
<dbReference type="Proteomes" id="UP000694890">
    <property type="component" value="Linkage group LG5"/>
</dbReference>